<sequence length="439" mass="48293">MRAFWVSGKRQRAWPCLFLIRGFLILAGVSACGQAAELWELPPLRYSQTKPNDPLARLVADVQAGKKSLPVKDTKSLLLALLRELDIPVESQVLVFSKTSKQVSLISPGNPRAIYFSDNAYLAWVPGGSIEAIVHDPVLGPVFYEVMPSAEDGHISLQRSGSCLACHIHQGGSLGLTLRSTKTARSGTPGAVVDHAVNHRTPYQKRWGGWYVTGRLDGMKHLGNWAGGQALDLDRQVPAGRYPHAGSDVLALMLLDHQARMYSLLVRAKMHYQRALWLEKALAHQGGSAPGGETSASARLADRMAEEILSCLLFANEAELPGDGVQASASFQRAFQGQGRLPAGNQEAVASPTFSLRDLRLYKRIFKYRCSYMIYSDGFRDLPAELKSRVMSRLYQVLEGKDTSGAYDYLGARERSRILQILNQTLVDEDEAADEAVDK</sequence>
<proteinExistence type="predicted"/>
<accession>A0A851GRF8</accession>
<gene>
    <name evidence="1" type="ORF">HW115_14320</name>
</gene>
<evidence type="ECO:0000313" key="2">
    <source>
        <dbReference type="Proteomes" id="UP000557872"/>
    </source>
</evidence>
<name>A0A851GRF8_9BACT</name>
<dbReference type="RefSeq" id="WP_178933593.1">
    <property type="nucleotide sequence ID" value="NZ_JACBAZ010000006.1"/>
</dbReference>
<dbReference type="AlphaFoldDB" id="A0A851GRF8"/>
<protein>
    <recommendedName>
        <fullName evidence="3">Cytochrome c domain-containing protein</fullName>
    </recommendedName>
</protein>
<reference evidence="1 2" key="1">
    <citation type="submission" date="2020-07" db="EMBL/GenBank/DDBJ databases">
        <title>Roseicoccus Jingziensis gen. nov., sp. nov., isolated from coastal seawater.</title>
        <authorList>
            <person name="Feng X."/>
        </authorList>
    </citation>
    <scope>NUCLEOTIDE SEQUENCE [LARGE SCALE GENOMIC DNA]</scope>
    <source>
        <strain evidence="1 2">N1E253</strain>
    </source>
</reference>
<evidence type="ECO:0008006" key="3">
    <source>
        <dbReference type="Google" id="ProtNLM"/>
    </source>
</evidence>
<keyword evidence="2" id="KW-1185">Reference proteome</keyword>
<dbReference type="EMBL" id="JACBAZ010000006">
    <property type="protein sequence ID" value="NWK56794.1"/>
    <property type="molecule type" value="Genomic_DNA"/>
</dbReference>
<organism evidence="1 2">
    <name type="scientific">Oceaniferula marina</name>
    <dbReference type="NCBI Taxonomy" id="2748318"/>
    <lineage>
        <taxon>Bacteria</taxon>
        <taxon>Pseudomonadati</taxon>
        <taxon>Verrucomicrobiota</taxon>
        <taxon>Verrucomicrobiia</taxon>
        <taxon>Verrucomicrobiales</taxon>
        <taxon>Verrucomicrobiaceae</taxon>
        <taxon>Oceaniferula</taxon>
    </lineage>
</organism>
<comment type="caution">
    <text evidence="1">The sequence shown here is derived from an EMBL/GenBank/DDBJ whole genome shotgun (WGS) entry which is preliminary data.</text>
</comment>
<dbReference type="Proteomes" id="UP000557872">
    <property type="component" value="Unassembled WGS sequence"/>
</dbReference>
<dbReference type="PROSITE" id="PS51257">
    <property type="entry name" value="PROKAR_LIPOPROTEIN"/>
    <property type="match status" value="1"/>
</dbReference>
<evidence type="ECO:0000313" key="1">
    <source>
        <dbReference type="EMBL" id="NWK56794.1"/>
    </source>
</evidence>